<dbReference type="EMBL" id="JARBJD010000193">
    <property type="protein sequence ID" value="KAK2947694.1"/>
    <property type="molecule type" value="Genomic_DNA"/>
</dbReference>
<evidence type="ECO:0000313" key="1">
    <source>
        <dbReference type="EMBL" id="KAK2947694.1"/>
    </source>
</evidence>
<reference evidence="1 2" key="1">
    <citation type="journal article" date="2022" name="bioRxiv">
        <title>Genomics of Preaxostyla Flagellates Illuminates Evolutionary Transitions and the Path Towards Mitochondrial Loss.</title>
        <authorList>
            <person name="Novak L.V.F."/>
            <person name="Treitli S.C."/>
            <person name="Pyrih J."/>
            <person name="Halakuc P."/>
            <person name="Pipaliya S.V."/>
            <person name="Vacek V."/>
            <person name="Brzon O."/>
            <person name="Soukal P."/>
            <person name="Eme L."/>
            <person name="Dacks J.B."/>
            <person name="Karnkowska A."/>
            <person name="Elias M."/>
            <person name="Hampl V."/>
        </authorList>
    </citation>
    <scope>NUCLEOTIDE SEQUENCE [LARGE SCALE GENOMIC DNA]</scope>
    <source>
        <strain evidence="1">NAU3</strain>
        <tissue evidence="1">Gut</tissue>
    </source>
</reference>
<keyword evidence="2" id="KW-1185">Reference proteome</keyword>
<name>A0ABQ9XA05_9EUKA</name>
<sequence length="203" mass="23154">MAQSFLYSVYTPPKKFSSLSILPNRVHTDASINKPIPHVFVPCRPTPELIQKSAASIVNLLKYQLPDIFEDQQSQKEDNDVVETLLKEMLDYLKNTLDVSTVEMIHSLYLLILLVDSDVILRKRGDLPAIALNNLCTILLCTTLVAVKFQRDTPPHFLDWASLFEVTPSFLVSSEINLLNRIHHAVWMSNESLEYILRVISTF</sequence>
<comment type="caution">
    <text evidence="1">The sequence shown here is derived from an EMBL/GenBank/DDBJ whole genome shotgun (WGS) entry which is preliminary data.</text>
</comment>
<gene>
    <name evidence="1" type="ORF">BLNAU_17364</name>
</gene>
<proteinExistence type="predicted"/>
<organism evidence="1 2">
    <name type="scientific">Blattamonas nauphoetae</name>
    <dbReference type="NCBI Taxonomy" id="2049346"/>
    <lineage>
        <taxon>Eukaryota</taxon>
        <taxon>Metamonada</taxon>
        <taxon>Preaxostyla</taxon>
        <taxon>Oxymonadida</taxon>
        <taxon>Blattamonas</taxon>
    </lineage>
</organism>
<protein>
    <submittedName>
        <fullName evidence="1">Uncharacterized protein</fullName>
    </submittedName>
</protein>
<accession>A0ABQ9XA05</accession>
<dbReference type="Proteomes" id="UP001281761">
    <property type="component" value="Unassembled WGS sequence"/>
</dbReference>
<evidence type="ECO:0000313" key="2">
    <source>
        <dbReference type="Proteomes" id="UP001281761"/>
    </source>
</evidence>